<name>A0A7J6Y8L9_TRYCR</name>
<keyword evidence="1" id="KW-0812">Transmembrane</keyword>
<reference evidence="2 3" key="1">
    <citation type="journal article" date="2019" name="Genome Biol. Evol.">
        <title>Nanopore Sequencing Significantly Improves Genome Assembly of the Protozoan Parasite Trypanosoma cruzi.</title>
        <authorList>
            <person name="Diaz-Viraque F."/>
            <person name="Pita S."/>
            <person name="Greif G."/>
            <person name="de Souza R.C.M."/>
            <person name="Iraola G."/>
            <person name="Robello C."/>
        </authorList>
    </citation>
    <scope>NUCLEOTIDE SEQUENCE [LARGE SCALE GENOMIC DNA]</scope>
    <source>
        <strain evidence="2 3">Berenice</strain>
    </source>
</reference>
<protein>
    <submittedName>
        <fullName evidence="2">Uncharacterized protein</fullName>
    </submittedName>
</protein>
<evidence type="ECO:0000313" key="2">
    <source>
        <dbReference type="EMBL" id="KAF5223114.1"/>
    </source>
</evidence>
<dbReference type="AlphaFoldDB" id="A0A7J6Y8L9"/>
<evidence type="ECO:0000313" key="3">
    <source>
        <dbReference type="Proteomes" id="UP000583944"/>
    </source>
</evidence>
<dbReference type="VEuPathDB" id="TriTrypDB:BCY84_16253"/>
<keyword evidence="1" id="KW-1133">Transmembrane helix</keyword>
<feature type="transmembrane region" description="Helical" evidence="1">
    <location>
        <begin position="29"/>
        <end position="51"/>
    </location>
</feature>
<accession>A0A7J6Y8L9</accession>
<dbReference type="Proteomes" id="UP000583944">
    <property type="component" value="Unassembled WGS sequence"/>
</dbReference>
<comment type="caution">
    <text evidence="2">The sequence shown here is derived from an EMBL/GenBank/DDBJ whole genome shotgun (WGS) entry which is preliminary data.</text>
</comment>
<evidence type="ECO:0000256" key="1">
    <source>
        <dbReference type="SAM" id="Phobius"/>
    </source>
</evidence>
<gene>
    <name evidence="2" type="ORF">ECC02_003941</name>
</gene>
<keyword evidence="1" id="KW-0472">Membrane</keyword>
<feature type="transmembrane region" description="Helical" evidence="1">
    <location>
        <begin position="63"/>
        <end position="81"/>
    </location>
</feature>
<dbReference type="VEuPathDB" id="TriTrypDB:ECC02_003941"/>
<proteinExistence type="predicted"/>
<organism evidence="2 3">
    <name type="scientific">Trypanosoma cruzi</name>
    <dbReference type="NCBI Taxonomy" id="5693"/>
    <lineage>
        <taxon>Eukaryota</taxon>
        <taxon>Discoba</taxon>
        <taxon>Euglenozoa</taxon>
        <taxon>Kinetoplastea</taxon>
        <taxon>Metakinetoplastina</taxon>
        <taxon>Trypanosomatida</taxon>
        <taxon>Trypanosomatidae</taxon>
        <taxon>Trypanosoma</taxon>
        <taxon>Schizotrypanum</taxon>
    </lineage>
</organism>
<sequence length="223" mass="24273">MPLSSNRGRCCFWNRLMALRLSPPGRRGFMFVGITSPLVYFSFFLCVCVCVCDGKLAVSLRTLLIPFVVVVVVVSFEGLFWQEDKKMSLLGGNSVSSWAGDETHGGGPRYGETARPGNFSAAFNAGQATSAANREGNSDIVAARPQRKPLLVGSNEQCQLECLASIAYLVGSPLQRNQPTVMEPVQRSMKLVRELLRRGVDPEKVIRVIESREGVSGAGERGC</sequence>
<dbReference type="EMBL" id="JABDHM010000022">
    <property type="protein sequence ID" value="KAF5223114.1"/>
    <property type="molecule type" value="Genomic_DNA"/>
</dbReference>